<evidence type="ECO:0000256" key="7">
    <source>
        <dbReference type="ARBA" id="ARBA00023077"/>
    </source>
</evidence>
<comment type="subcellular location">
    <subcellularLocation>
        <location evidence="1 10">Cell outer membrane</location>
        <topology evidence="1 10">Multi-pass membrane protein</topology>
    </subcellularLocation>
</comment>
<dbReference type="InterPro" id="IPR037066">
    <property type="entry name" value="Plug_dom_sf"/>
</dbReference>
<keyword evidence="14" id="KW-1185">Reference proteome</keyword>
<keyword evidence="8 10" id="KW-0472">Membrane</keyword>
<dbReference type="InterPro" id="IPR012910">
    <property type="entry name" value="Plug_dom"/>
</dbReference>
<reference evidence="13" key="1">
    <citation type="submission" date="2022-08" db="EMBL/GenBank/DDBJ databases">
        <authorList>
            <person name="Vandamme P."/>
            <person name="Hettiarachchi A."/>
            <person name="Peeters C."/>
            <person name="Cnockaert M."/>
            <person name="Carlier A."/>
        </authorList>
    </citation>
    <scope>NUCLEOTIDE SEQUENCE</scope>
    <source>
        <strain evidence="13">LMG 31809</strain>
    </source>
</reference>
<dbReference type="PANTHER" id="PTHR47234:SF2">
    <property type="entry name" value="TONB-DEPENDENT RECEPTOR"/>
    <property type="match status" value="1"/>
</dbReference>
<keyword evidence="5 10" id="KW-0812">Transmembrane</keyword>
<dbReference type="GO" id="GO:0009279">
    <property type="term" value="C:cell outer membrane"/>
    <property type="evidence" value="ECO:0007669"/>
    <property type="project" value="UniProtKB-SubCell"/>
</dbReference>
<dbReference type="InterPro" id="IPR011662">
    <property type="entry name" value="Secretin/TonB_short_N"/>
</dbReference>
<feature type="domain" description="Secretin/TonB short N-terminal" evidence="12">
    <location>
        <begin position="72"/>
        <end position="123"/>
    </location>
</feature>
<dbReference type="InterPro" id="IPR000531">
    <property type="entry name" value="Beta-barrel_TonB"/>
</dbReference>
<dbReference type="SUPFAM" id="SSF56935">
    <property type="entry name" value="Porins"/>
    <property type="match status" value="1"/>
</dbReference>
<comment type="similarity">
    <text evidence="10 11">Belongs to the TonB-dependent receptor family.</text>
</comment>
<dbReference type="Gene3D" id="2.170.130.10">
    <property type="entry name" value="TonB-dependent receptor, plug domain"/>
    <property type="match status" value="1"/>
</dbReference>
<name>A0A9X3TXR0_9PROT</name>
<dbReference type="Gene3D" id="2.40.170.20">
    <property type="entry name" value="TonB-dependent receptor, beta-barrel domain"/>
    <property type="match status" value="1"/>
</dbReference>
<evidence type="ECO:0000256" key="5">
    <source>
        <dbReference type="ARBA" id="ARBA00022692"/>
    </source>
</evidence>
<evidence type="ECO:0000259" key="12">
    <source>
        <dbReference type="SMART" id="SM00965"/>
    </source>
</evidence>
<evidence type="ECO:0000256" key="6">
    <source>
        <dbReference type="ARBA" id="ARBA00023004"/>
    </source>
</evidence>
<keyword evidence="3 10" id="KW-1134">Transmembrane beta strand</keyword>
<organism evidence="13 14">
    <name type="scientific">Govanella unica</name>
    <dbReference type="NCBI Taxonomy" id="2975056"/>
    <lineage>
        <taxon>Bacteria</taxon>
        <taxon>Pseudomonadati</taxon>
        <taxon>Pseudomonadota</taxon>
        <taxon>Alphaproteobacteria</taxon>
        <taxon>Emcibacterales</taxon>
        <taxon>Govanellaceae</taxon>
        <taxon>Govanella</taxon>
    </lineage>
</organism>
<evidence type="ECO:0000256" key="2">
    <source>
        <dbReference type="ARBA" id="ARBA00022448"/>
    </source>
</evidence>
<keyword evidence="6" id="KW-0408">Iron</keyword>
<dbReference type="InterPro" id="IPR039426">
    <property type="entry name" value="TonB-dep_rcpt-like"/>
</dbReference>
<evidence type="ECO:0000256" key="4">
    <source>
        <dbReference type="ARBA" id="ARBA00022496"/>
    </source>
</evidence>
<sequence length="1028" mass="111086">MGHLKPSGAERRSGYATAVSVIALAVFYGTVPGQAAFAQTTEGKEQSRTWALNIPSQALSTSLLALSEQMDLLVVATPDLIAAKQAPELKGQLSLQDALDRLFKDSGLAYEVTADRQLILHRTEARPGSALETGGSAMFTSLETNPGEQIAHDASDDMSPRKKPAVALDLEEIVVTGSNIRGANVIGSKLFVFDQEDIRRTGFSSVQDVVQSLPQNFGGGPNAMTAPLQGTENGAQFANRNFGASINLRGLGAGSTLTVINGRRIAAAGGGTFVDISALPLSAVERIEVLPDGASAIYGTDAIAGVTNIILKQNYEGAETRLRYGTVTEGRQQEYKASQLFGTNWQGGGLVLSYEYQKIEPLFSEERDFSASSDLRSLGGSDYRLPFSNPGTLLAGGKSFAIPQGQDGTSLTAGDFISSTANLGNDRRGTTLFPKQERHSFYGHLHQELSGGLRVFAETLYTTRKFEARRPAKTLTLTVPATNPFYVNPVGGLSPVQVRYSFLDDLGPQIDQGRVESYALVAGASLDLSAGWQTELTGTYNGSSENGGLRSGAVNMSALTRALADPNPRTAFNPFGDGSHSNPATLKQISGYSTTNRGFDLWTLDVKSDGPLFALPGGMVKLALGGHYRKESWLIERLDFELASDTKFSVAQDMTRDVRAAFTELLVPLVGDGNRLPGIERLDLSAAFRLEDYSDFGSTRNPRFGLAWSPLPGLSLRGTYGTSFRAPILSQRDTSLNQVFFFPLRDPKSPRGLSNAILLTGNDPDLGPETATTWTVGVDFRPVTLPRFNLSLTYFDTRFKDRLGQVTDLGLLAKDDIFAPLIMRNPAAANTLAYFADPKLVNVVGSTDPAAVDAIVNARLTNIGRSLVRGLDVTTQYGLTTGVGDFILQVNGSLLFDFKESVTDTAPYVDLVDTLDRPVDWRLRSSLSWAYGGFTTTVFVNYTDSYKNKNIIPAETVSSWTTADLTVSYWTGDQSARPWLRDLGFTFSAINVTNARPPFVDNPRGIGFDPEKASPQGRFLAFEITKRW</sequence>
<proteinExistence type="inferred from homology"/>
<dbReference type="Gene3D" id="3.55.50.30">
    <property type="match status" value="1"/>
</dbReference>
<keyword evidence="2 10" id="KW-0813">Transport</keyword>
<evidence type="ECO:0000256" key="9">
    <source>
        <dbReference type="ARBA" id="ARBA00023237"/>
    </source>
</evidence>
<comment type="caution">
    <text evidence="13">The sequence shown here is derived from an EMBL/GenBank/DDBJ whole genome shotgun (WGS) entry which is preliminary data.</text>
</comment>
<dbReference type="EMBL" id="JANWOI010000002">
    <property type="protein sequence ID" value="MDA5193678.1"/>
    <property type="molecule type" value="Genomic_DNA"/>
</dbReference>
<keyword evidence="4" id="KW-0410">Iron transport</keyword>
<dbReference type="Proteomes" id="UP001141619">
    <property type="component" value="Unassembled WGS sequence"/>
</dbReference>
<dbReference type="AlphaFoldDB" id="A0A9X3TXR0"/>
<dbReference type="SMART" id="SM00965">
    <property type="entry name" value="STN"/>
    <property type="match status" value="1"/>
</dbReference>
<dbReference type="RefSeq" id="WP_274943376.1">
    <property type="nucleotide sequence ID" value="NZ_JANWOI010000002.1"/>
</dbReference>
<keyword evidence="4" id="KW-0406">Ion transport</keyword>
<dbReference type="InterPro" id="IPR036942">
    <property type="entry name" value="Beta-barrel_TonB_sf"/>
</dbReference>
<dbReference type="Pfam" id="PF07660">
    <property type="entry name" value="STN"/>
    <property type="match status" value="1"/>
</dbReference>
<evidence type="ECO:0000313" key="14">
    <source>
        <dbReference type="Proteomes" id="UP001141619"/>
    </source>
</evidence>
<evidence type="ECO:0000256" key="11">
    <source>
        <dbReference type="RuleBase" id="RU003357"/>
    </source>
</evidence>
<protein>
    <submittedName>
        <fullName evidence="13">TonB-dependent receptor</fullName>
    </submittedName>
</protein>
<dbReference type="Pfam" id="PF07715">
    <property type="entry name" value="Plug"/>
    <property type="match status" value="1"/>
</dbReference>
<evidence type="ECO:0000256" key="8">
    <source>
        <dbReference type="ARBA" id="ARBA00023136"/>
    </source>
</evidence>
<evidence type="ECO:0000313" key="13">
    <source>
        <dbReference type="EMBL" id="MDA5193678.1"/>
    </source>
</evidence>
<dbReference type="PROSITE" id="PS52016">
    <property type="entry name" value="TONB_DEPENDENT_REC_3"/>
    <property type="match status" value="1"/>
</dbReference>
<keyword evidence="13" id="KW-0675">Receptor</keyword>
<dbReference type="GO" id="GO:0006826">
    <property type="term" value="P:iron ion transport"/>
    <property type="evidence" value="ECO:0007669"/>
    <property type="project" value="UniProtKB-KW"/>
</dbReference>
<dbReference type="Pfam" id="PF00593">
    <property type="entry name" value="TonB_dep_Rec_b-barrel"/>
    <property type="match status" value="1"/>
</dbReference>
<keyword evidence="7 11" id="KW-0798">TonB box</keyword>
<reference evidence="13" key="2">
    <citation type="journal article" date="2023" name="Syst. Appl. Microbiol.">
        <title>Govania unica gen. nov., sp. nov., a rare biosphere bacterium that represents a novel family in the class Alphaproteobacteria.</title>
        <authorList>
            <person name="Vandamme P."/>
            <person name="Peeters C."/>
            <person name="Hettiarachchi A."/>
            <person name="Cnockaert M."/>
            <person name="Carlier A."/>
        </authorList>
    </citation>
    <scope>NUCLEOTIDE SEQUENCE</scope>
    <source>
        <strain evidence="13">LMG 31809</strain>
    </source>
</reference>
<gene>
    <name evidence="13" type="ORF">NYP16_06885</name>
</gene>
<evidence type="ECO:0000256" key="3">
    <source>
        <dbReference type="ARBA" id="ARBA00022452"/>
    </source>
</evidence>
<evidence type="ECO:0000256" key="1">
    <source>
        <dbReference type="ARBA" id="ARBA00004571"/>
    </source>
</evidence>
<evidence type="ECO:0000256" key="10">
    <source>
        <dbReference type="PROSITE-ProRule" id="PRU01360"/>
    </source>
</evidence>
<dbReference type="PANTHER" id="PTHR47234">
    <property type="match status" value="1"/>
</dbReference>
<accession>A0A9X3TXR0</accession>
<keyword evidence="9 10" id="KW-0998">Cell outer membrane</keyword>